<dbReference type="Proteomes" id="UP001432322">
    <property type="component" value="Unassembled WGS sequence"/>
</dbReference>
<evidence type="ECO:0000313" key="3">
    <source>
        <dbReference type="EMBL" id="GMT31914.1"/>
    </source>
</evidence>
<sequence>VRLNGGTMFLLPFLCLSNIAYARDASSANNEILVSEQAGIDLGGLKITIGKFDVQKNLKLDGGKSASGNSLHNSDLQKGKTESTQPTSATGLRLPNKKEVALGALAIGVATYKEGGIGCGTVKTTGTVAGGWFGRIGGEMMAKRAGNAVGAAFPWAKPFVEAAV</sequence>
<name>A0AAV5WQ79_9BILA</name>
<feature type="non-terminal residue" evidence="3">
    <location>
        <position position="1"/>
    </location>
</feature>
<comment type="caution">
    <text evidence="3">The sequence shown here is derived from an EMBL/GenBank/DDBJ whole genome shotgun (WGS) entry which is preliminary data.</text>
</comment>
<gene>
    <name evidence="3" type="ORF">PFISCL1PPCAC_23211</name>
</gene>
<dbReference type="AlphaFoldDB" id="A0AAV5WQ79"/>
<feature type="signal peptide" evidence="2">
    <location>
        <begin position="1"/>
        <end position="22"/>
    </location>
</feature>
<dbReference type="EMBL" id="BTSY01000006">
    <property type="protein sequence ID" value="GMT31914.1"/>
    <property type="molecule type" value="Genomic_DNA"/>
</dbReference>
<feature type="chain" id="PRO_5043686225" evidence="2">
    <location>
        <begin position="23"/>
        <end position="164"/>
    </location>
</feature>
<reference evidence="3" key="1">
    <citation type="submission" date="2023-10" db="EMBL/GenBank/DDBJ databases">
        <title>Genome assembly of Pristionchus species.</title>
        <authorList>
            <person name="Yoshida K."/>
            <person name="Sommer R.J."/>
        </authorList>
    </citation>
    <scope>NUCLEOTIDE SEQUENCE</scope>
    <source>
        <strain evidence="3">RS5133</strain>
    </source>
</reference>
<proteinExistence type="predicted"/>
<feature type="non-terminal residue" evidence="3">
    <location>
        <position position="164"/>
    </location>
</feature>
<keyword evidence="2" id="KW-0732">Signal</keyword>
<keyword evidence="4" id="KW-1185">Reference proteome</keyword>
<feature type="region of interest" description="Disordered" evidence="1">
    <location>
        <begin position="64"/>
        <end position="92"/>
    </location>
</feature>
<evidence type="ECO:0000256" key="2">
    <source>
        <dbReference type="SAM" id="SignalP"/>
    </source>
</evidence>
<evidence type="ECO:0000313" key="4">
    <source>
        <dbReference type="Proteomes" id="UP001432322"/>
    </source>
</evidence>
<protein>
    <submittedName>
        <fullName evidence="3">Uncharacterized protein</fullName>
    </submittedName>
</protein>
<evidence type="ECO:0000256" key="1">
    <source>
        <dbReference type="SAM" id="MobiDB-lite"/>
    </source>
</evidence>
<organism evidence="3 4">
    <name type="scientific">Pristionchus fissidentatus</name>
    <dbReference type="NCBI Taxonomy" id="1538716"/>
    <lineage>
        <taxon>Eukaryota</taxon>
        <taxon>Metazoa</taxon>
        <taxon>Ecdysozoa</taxon>
        <taxon>Nematoda</taxon>
        <taxon>Chromadorea</taxon>
        <taxon>Rhabditida</taxon>
        <taxon>Rhabditina</taxon>
        <taxon>Diplogasteromorpha</taxon>
        <taxon>Diplogasteroidea</taxon>
        <taxon>Neodiplogasteridae</taxon>
        <taxon>Pristionchus</taxon>
    </lineage>
</organism>
<accession>A0AAV5WQ79</accession>